<protein>
    <submittedName>
        <fullName evidence="2">Uncharacterized protein</fullName>
    </submittedName>
</protein>
<evidence type="ECO:0000313" key="2">
    <source>
        <dbReference type="EMBL" id="CRZ12232.1"/>
    </source>
</evidence>
<reference evidence="2" key="1">
    <citation type="submission" date="2015-04" db="EMBL/GenBank/DDBJ databases">
        <title>The genome sequence of the plant pathogenic Rhizarian Plasmodiophora brassicae reveals insights in its biotrophic life cycle and the origin of chitin synthesis.</title>
        <authorList>
            <person name="Schwelm A."/>
            <person name="Fogelqvist J."/>
            <person name="Knaust A."/>
            <person name="Julke S."/>
            <person name="Lilja T."/>
            <person name="Dhandapani V."/>
            <person name="Bonilla-Rosso G."/>
            <person name="Karlsson M."/>
            <person name="Shevchenko A."/>
            <person name="Choi S.R."/>
            <person name="Kim H.G."/>
            <person name="Park J.Y."/>
            <person name="Lim Y.P."/>
            <person name="Ludwig-Muller J."/>
            <person name="Dixelius C."/>
        </authorList>
    </citation>
    <scope>NUCLEOTIDE SEQUENCE</scope>
    <source>
        <tissue evidence="2">Potato root galls</tissue>
    </source>
</reference>
<accession>A0A0H5RFA0</accession>
<feature type="region of interest" description="Disordered" evidence="1">
    <location>
        <begin position="1"/>
        <end position="20"/>
    </location>
</feature>
<name>A0A0H5RFA0_9EUKA</name>
<dbReference type="AlphaFoldDB" id="A0A0H5RFA0"/>
<dbReference type="EMBL" id="HACM01011790">
    <property type="protein sequence ID" value="CRZ12232.1"/>
    <property type="molecule type" value="Transcribed_RNA"/>
</dbReference>
<sequence length="139" mass="15837">MITALDGSCGEPDSVNDRPSSSASLYDMAIRYYQATSSKSSRRAQRLRQLIGLNNSLSQAEEQLLTTKINILLEADLFMKKLNAVRTLVSGWRKDHPDDEFCLKYDTIICHNVPLHSQTDLVNSIRNGFMYDLQIFTKY</sequence>
<proteinExistence type="predicted"/>
<organism evidence="2">
    <name type="scientific">Spongospora subterranea</name>
    <dbReference type="NCBI Taxonomy" id="70186"/>
    <lineage>
        <taxon>Eukaryota</taxon>
        <taxon>Sar</taxon>
        <taxon>Rhizaria</taxon>
        <taxon>Endomyxa</taxon>
        <taxon>Phytomyxea</taxon>
        <taxon>Plasmodiophorida</taxon>
        <taxon>Plasmodiophoridae</taxon>
        <taxon>Spongospora</taxon>
    </lineage>
</organism>
<evidence type="ECO:0000256" key="1">
    <source>
        <dbReference type="SAM" id="MobiDB-lite"/>
    </source>
</evidence>